<reference evidence="1" key="1">
    <citation type="journal article" date="2002" name="J. Bacteriol.">
        <title>Gene islands integrated into tRNA(Gly) genes confer genome diversity on a Pseudomonas aeruginosa clone.</title>
        <authorList>
            <person name="Larbig K.D."/>
            <person name="Christmann A."/>
            <person name="Johann A."/>
            <person name="Klockgether J."/>
            <person name="Hartsch T."/>
            <person name="Merkl R."/>
            <person name="Wiehlmann L."/>
            <person name="Fritz H.-J."/>
            <person name="Tuemmler B."/>
        </authorList>
    </citation>
    <scope>NUCLEOTIDE SEQUENCE</scope>
    <source>
        <strain evidence="1">SG17M</strain>
    </source>
</reference>
<gene>
    <name evidence="1" type="primary">ORF SG89</name>
</gene>
<organism evidence="1">
    <name type="scientific">Pseudomonas aeruginosa</name>
    <dbReference type="NCBI Taxonomy" id="287"/>
    <lineage>
        <taxon>Bacteria</taxon>
        <taxon>Pseudomonadati</taxon>
        <taxon>Pseudomonadota</taxon>
        <taxon>Gammaproteobacteria</taxon>
        <taxon>Pseudomonadales</taxon>
        <taxon>Pseudomonadaceae</taxon>
        <taxon>Pseudomonas</taxon>
    </lineage>
</organism>
<dbReference type="EMBL" id="AF440524">
    <property type="protein sequence ID" value="AAN62310.1"/>
    <property type="molecule type" value="Genomic_DNA"/>
</dbReference>
<dbReference type="AlphaFoldDB" id="Q8GPR4"/>
<evidence type="ECO:0000313" key="1">
    <source>
        <dbReference type="EMBL" id="AAN62310.1"/>
    </source>
</evidence>
<protein>
    <submittedName>
        <fullName evidence="1">Uncharacterized protein ORF SG89</fullName>
    </submittedName>
</protein>
<sequence>MAGGRAEPGGNDSGKHFDPKAMVFTHILNSEDDLELSATSTQLSLTPALPAPGGN</sequence>
<proteinExistence type="predicted"/>
<accession>Q8GPR4</accession>
<name>Q8GPR4_PSEAI</name>
<dbReference type="RefSeq" id="WP_160330014.1">
    <property type="nucleotide sequence ID" value="NZ_LLUW01000023.1"/>
</dbReference>